<evidence type="ECO:0000313" key="2">
    <source>
        <dbReference type="EMBL" id="MCW0952760.1"/>
    </source>
</evidence>
<dbReference type="EMBL" id="JAOZFE010000001">
    <property type="protein sequence ID" value="MCW0952760.1"/>
    <property type="molecule type" value="Genomic_DNA"/>
</dbReference>
<feature type="compositionally biased region" description="Basic and acidic residues" evidence="1">
    <location>
        <begin position="1"/>
        <end position="16"/>
    </location>
</feature>
<accession>A0ABT3E2V9</accession>
<dbReference type="Proteomes" id="UP001526225">
    <property type="component" value="Unassembled WGS sequence"/>
</dbReference>
<protein>
    <submittedName>
        <fullName evidence="2">Uncharacterized protein</fullName>
    </submittedName>
</protein>
<keyword evidence="3" id="KW-1185">Reference proteome</keyword>
<proteinExistence type="predicted"/>
<feature type="region of interest" description="Disordered" evidence="1">
    <location>
        <begin position="1"/>
        <end position="24"/>
    </location>
</feature>
<gene>
    <name evidence="2" type="ORF">OIT44_01560</name>
</gene>
<dbReference type="RefSeq" id="WP_264336032.1">
    <property type="nucleotide sequence ID" value="NZ_CP074441.1"/>
</dbReference>
<evidence type="ECO:0000256" key="1">
    <source>
        <dbReference type="SAM" id="MobiDB-lite"/>
    </source>
</evidence>
<organism evidence="2 3">
    <name type="scientific">Weissella ceti</name>
    <dbReference type="NCBI Taxonomy" id="759620"/>
    <lineage>
        <taxon>Bacteria</taxon>
        <taxon>Bacillati</taxon>
        <taxon>Bacillota</taxon>
        <taxon>Bacilli</taxon>
        <taxon>Lactobacillales</taxon>
        <taxon>Lactobacillaceae</taxon>
        <taxon>Weissella</taxon>
    </lineage>
</organism>
<reference evidence="2 3" key="1">
    <citation type="submission" date="2022-10" db="EMBL/GenBank/DDBJ databases">
        <title>Weissella fermenti sp. nov., isolated from fermented cabbage.</title>
        <authorList>
            <person name="Lee J.K."/>
            <person name="Baek J.H."/>
            <person name="Choi D.G."/>
            <person name="Kim J.M."/>
            <person name="Jeon C.O."/>
        </authorList>
    </citation>
    <scope>NUCLEOTIDE SEQUENCE [LARGE SCALE GENOMIC DNA]</scope>
    <source>
        <strain evidence="2 3">KACC 18534</strain>
    </source>
</reference>
<comment type="caution">
    <text evidence="2">The sequence shown here is derived from an EMBL/GenBank/DDBJ whole genome shotgun (WGS) entry which is preliminary data.</text>
</comment>
<evidence type="ECO:0000313" key="3">
    <source>
        <dbReference type="Proteomes" id="UP001526225"/>
    </source>
</evidence>
<sequence length="44" mass="5164">MGLLTRRNDTHSRDMDDLFDIPTLDTPNQDDKLRFLGTKKNDDK</sequence>
<name>A0ABT3E2V9_9LACO</name>